<dbReference type="AlphaFoldDB" id="A0A385Z9S0"/>
<dbReference type="RefSeq" id="WP_119895673.1">
    <property type="nucleotide sequence ID" value="NZ_CP032419.1"/>
</dbReference>
<keyword evidence="6 14" id="KW-0732">Signal</keyword>
<dbReference type="CDD" id="cd14487">
    <property type="entry name" value="AlgX_C"/>
    <property type="match status" value="1"/>
</dbReference>
<dbReference type="InterPro" id="IPR038639">
    <property type="entry name" value="AlgX_C_sf"/>
</dbReference>
<evidence type="ECO:0000256" key="12">
    <source>
        <dbReference type="PIRSR" id="PIRSR638639-50"/>
    </source>
</evidence>
<accession>A0A385Z9S0</accession>
<keyword evidence="18" id="KW-1185">Reference proteome</keyword>
<feature type="domain" description="Alginate biosynthesis protein AlgX C-terminal carbohydrate-binding module" evidence="16">
    <location>
        <begin position="349"/>
        <end position="468"/>
    </location>
</feature>
<feature type="active site" evidence="12">
    <location>
        <position position="177"/>
    </location>
</feature>
<dbReference type="GO" id="GO:0042597">
    <property type="term" value="C:periplasmic space"/>
    <property type="evidence" value="ECO:0007669"/>
    <property type="project" value="UniProtKB-SubCell"/>
</dbReference>
<dbReference type="InterPro" id="IPR034655">
    <property type="entry name" value="AlgX_N"/>
</dbReference>
<dbReference type="UniPathway" id="UPA00286"/>
<evidence type="ECO:0000256" key="3">
    <source>
        <dbReference type="ARBA" id="ARBA00006553"/>
    </source>
</evidence>
<comment type="pathway">
    <text evidence="2">Glycan biosynthesis; alginate biosynthesis.</text>
</comment>
<dbReference type="Gene3D" id="2.60.120.1380">
    <property type="entry name" value="C-terminal carbohydrate-binding module"/>
    <property type="match status" value="1"/>
</dbReference>
<comment type="subcellular location">
    <subcellularLocation>
        <location evidence="1">Periplasm</location>
    </subcellularLocation>
</comment>
<dbReference type="GO" id="GO:0016746">
    <property type="term" value="F:acyltransferase activity"/>
    <property type="evidence" value="ECO:0007669"/>
    <property type="project" value="UniProtKB-KW"/>
</dbReference>
<evidence type="ECO:0000256" key="11">
    <source>
        <dbReference type="ARBA" id="ARBA00032384"/>
    </source>
</evidence>
<evidence type="ECO:0000259" key="16">
    <source>
        <dbReference type="Pfam" id="PF16824"/>
    </source>
</evidence>
<evidence type="ECO:0000256" key="1">
    <source>
        <dbReference type="ARBA" id="ARBA00004418"/>
    </source>
</evidence>
<evidence type="ECO:0000259" key="15">
    <source>
        <dbReference type="Pfam" id="PF16822"/>
    </source>
</evidence>
<evidence type="ECO:0000256" key="7">
    <source>
        <dbReference type="ARBA" id="ARBA00022764"/>
    </source>
</evidence>
<dbReference type="Pfam" id="PF16824">
    <property type="entry name" value="CBM_26"/>
    <property type="match status" value="1"/>
</dbReference>
<reference evidence="18" key="1">
    <citation type="submission" date="2018-09" db="EMBL/GenBank/DDBJ databases">
        <authorList>
            <person name="Zhu H."/>
        </authorList>
    </citation>
    <scope>NUCLEOTIDE SEQUENCE [LARGE SCALE GENOMIC DNA]</scope>
    <source>
        <strain evidence="18">K2W31S-8</strain>
    </source>
</reference>
<feature type="disulfide bond" evidence="13">
    <location>
        <begin position="350"/>
        <end position="463"/>
    </location>
</feature>
<feature type="active site" description="Proton acceptor" evidence="12">
    <location>
        <position position="179"/>
    </location>
</feature>
<dbReference type="KEGG" id="pcav:D3880_05580"/>
<evidence type="ECO:0000256" key="6">
    <source>
        <dbReference type="ARBA" id="ARBA00022729"/>
    </source>
</evidence>
<comment type="similarity">
    <text evidence="3">Belongs to the AlgX family.</text>
</comment>
<evidence type="ECO:0000256" key="4">
    <source>
        <dbReference type="ARBA" id="ARBA00013937"/>
    </source>
</evidence>
<feature type="chain" id="PRO_5017408204" description="Alginate biosynthesis protein AlgX" evidence="14">
    <location>
        <begin position="30"/>
        <end position="476"/>
    </location>
</feature>
<gene>
    <name evidence="17" type="ORF">D3880_05580</name>
</gene>
<keyword evidence="9 13" id="KW-1015">Disulfide bond</keyword>
<keyword evidence="5 17" id="KW-0808">Transferase</keyword>
<protein>
    <recommendedName>
        <fullName evidence="4">Alginate biosynthesis protein AlgX</fullName>
    </recommendedName>
    <alternativeName>
        <fullName evidence="11">Probable alginate O-acetyltransferase AlgX</fullName>
    </alternativeName>
</protein>
<keyword evidence="10" id="KW-0012">Acyltransferase</keyword>
<feature type="disulfide bond" evidence="13">
    <location>
        <begin position="47"/>
        <end position="232"/>
    </location>
</feature>
<dbReference type="EMBL" id="CP032419">
    <property type="protein sequence ID" value="AYC35027.1"/>
    <property type="molecule type" value="Genomic_DNA"/>
</dbReference>
<evidence type="ECO:0000256" key="13">
    <source>
        <dbReference type="PIRSR" id="PIRSR638639-51"/>
    </source>
</evidence>
<evidence type="ECO:0000313" key="18">
    <source>
        <dbReference type="Proteomes" id="UP000265560"/>
    </source>
</evidence>
<evidence type="ECO:0000256" key="2">
    <source>
        <dbReference type="ARBA" id="ARBA00005182"/>
    </source>
</evidence>
<feature type="domain" description="AlgX/AlgJ SGNH hydrolase-like" evidence="15">
    <location>
        <begin position="68"/>
        <end position="328"/>
    </location>
</feature>
<name>A0A385Z9S0_9PSED</name>
<feature type="signal peptide" evidence="14">
    <location>
        <begin position="1"/>
        <end position="29"/>
    </location>
</feature>
<evidence type="ECO:0000256" key="9">
    <source>
        <dbReference type="ARBA" id="ARBA00023157"/>
    </source>
</evidence>
<keyword evidence="7" id="KW-0574">Periplasm</keyword>
<dbReference type="GO" id="GO:0042121">
    <property type="term" value="P:alginic acid biosynthetic process"/>
    <property type="evidence" value="ECO:0007669"/>
    <property type="project" value="UniProtKB-UniPathway"/>
</dbReference>
<dbReference type="InterPro" id="IPR031811">
    <property type="entry name" value="ALGX/ALGJ_SGNH-like"/>
</dbReference>
<dbReference type="Proteomes" id="UP000265560">
    <property type="component" value="Chromosome"/>
</dbReference>
<dbReference type="InterPro" id="IPR031798">
    <property type="entry name" value="AlgX_C"/>
</dbReference>
<evidence type="ECO:0000256" key="10">
    <source>
        <dbReference type="ARBA" id="ARBA00023315"/>
    </source>
</evidence>
<evidence type="ECO:0000313" key="17">
    <source>
        <dbReference type="EMBL" id="AYC35027.1"/>
    </source>
</evidence>
<sequence length="476" mass="52814">MKLRHMKLSRWIALSPLALALGAVGQLRAEDLPGAPSYQAAPCCNLCPAAHDASRYTTDYQKNFITLVQAQGDWLFRSQEDLRTEFDTSALGYQRMQQLHDAFKRRGIELVLVYQPTRGLVNRDKLNPAEKARFDYDRARANYQAMLGRFAKMGYQVPDLSPLTDEHAEQAFYFRGDQHWTPYGAQRTAKIVADKVQQMPAFAGIPKREFVSKVIGRMGKRGTLHNVAGQLCGSSYAIEYMDQFATEPKGASGGDDLFGDGGNPQITLVGTSHSGQNYNFAGFLQEAIGAEVFNAAFPGGGLEGAMIEYLGSQEFRDNPPKILIWEFSPLYRLDQDSIYRQLLALLDDGCDGKSTVLANQTQLRPGSKTEVLVNSGAKTLANRNGRIELDFPDTSVKTVKASLWYMNGRHESIKLEKPTTADTNGKFVFNLREDKDWAGQTLLSMELEGPESGEPLEVEAKLCQRQAMSQNAQAGL</sequence>
<organism evidence="17 18">
    <name type="scientific">Pseudomonas cavernae</name>
    <dbReference type="NCBI Taxonomy" id="2320867"/>
    <lineage>
        <taxon>Bacteria</taxon>
        <taxon>Pseudomonadati</taxon>
        <taxon>Pseudomonadota</taxon>
        <taxon>Gammaproteobacteria</taxon>
        <taxon>Pseudomonadales</taxon>
        <taxon>Pseudomonadaceae</taxon>
        <taxon>Pseudomonas</taxon>
    </lineage>
</organism>
<feature type="active site" description="Nucleophile" evidence="12">
    <location>
        <position position="272"/>
    </location>
</feature>
<keyword evidence="8" id="KW-0016">Alginate biosynthesis</keyword>
<evidence type="ECO:0000256" key="5">
    <source>
        <dbReference type="ARBA" id="ARBA00022679"/>
    </source>
</evidence>
<evidence type="ECO:0000256" key="14">
    <source>
        <dbReference type="SAM" id="SignalP"/>
    </source>
</evidence>
<dbReference type="CDD" id="cd14441">
    <property type="entry name" value="AlgX_N"/>
    <property type="match status" value="1"/>
</dbReference>
<proteinExistence type="inferred from homology"/>
<dbReference type="OrthoDB" id="6773032at2"/>
<dbReference type="Pfam" id="PF16822">
    <property type="entry name" value="ALGX"/>
    <property type="match status" value="1"/>
</dbReference>
<evidence type="ECO:0000256" key="8">
    <source>
        <dbReference type="ARBA" id="ARBA00022841"/>
    </source>
</evidence>